<reference evidence="1" key="1">
    <citation type="submission" date="2022-07" db="EMBL/GenBank/DDBJ databases">
        <title>Phylogenomic reconstructions and comparative analyses of Kickxellomycotina fungi.</title>
        <authorList>
            <person name="Reynolds N.K."/>
            <person name="Stajich J.E."/>
            <person name="Barry K."/>
            <person name="Grigoriev I.V."/>
            <person name="Crous P."/>
            <person name="Smith M.E."/>
        </authorList>
    </citation>
    <scope>NUCLEOTIDE SEQUENCE</scope>
    <source>
        <strain evidence="1">Benny 63K</strain>
    </source>
</reference>
<sequence>MASVKKYANAGIPTHYECSLHGLLANDHEPQLRTRLEALCGDTEAAHRELHHEISCIPCVETPIGPLRREDHVLRLRIEMDPKDPLNEEKYTNTICLLGHPEPRSGRGASVRPAIFAQVFSGNAAQFLSLLGYKYNSEFVRKGYWFLYRSIFKVIVSQIYRLEEEGNVQSAQPADPQGSWIVQVVADAMSQEQVPRMCEQLDELKALFEDFVELVVVDHAFLENRIPYNN</sequence>
<proteinExistence type="predicted"/>
<organism evidence="1 2">
    <name type="scientific">Kickxella alabastrina</name>
    <dbReference type="NCBI Taxonomy" id="61397"/>
    <lineage>
        <taxon>Eukaryota</taxon>
        <taxon>Fungi</taxon>
        <taxon>Fungi incertae sedis</taxon>
        <taxon>Zoopagomycota</taxon>
        <taxon>Kickxellomycotina</taxon>
        <taxon>Kickxellomycetes</taxon>
        <taxon>Kickxellales</taxon>
        <taxon>Kickxellaceae</taxon>
        <taxon>Kickxella</taxon>
    </lineage>
</organism>
<accession>A0ACC1IFP7</accession>
<comment type="caution">
    <text evidence="1">The sequence shown here is derived from an EMBL/GenBank/DDBJ whole genome shotgun (WGS) entry which is preliminary data.</text>
</comment>
<evidence type="ECO:0000313" key="2">
    <source>
        <dbReference type="Proteomes" id="UP001150581"/>
    </source>
</evidence>
<dbReference type="EMBL" id="JANBPG010000633">
    <property type="protein sequence ID" value="KAJ1894898.1"/>
    <property type="molecule type" value="Genomic_DNA"/>
</dbReference>
<gene>
    <name evidence="1" type="ORF">LPJ66_004909</name>
</gene>
<keyword evidence="2" id="KW-1185">Reference proteome</keyword>
<dbReference type="Proteomes" id="UP001150581">
    <property type="component" value="Unassembled WGS sequence"/>
</dbReference>
<evidence type="ECO:0000313" key="1">
    <source>
        <dbReference type="EMBL" id="KAJ1894898.1"/>
    </source>
</evidence>
<name>A0ACC1IFP7_9FUNG</name>
<protein>
    <submittedName>
        <fullName evidence="1">Uncharacterized protein</fullName>
    </submittedName>
</protein>